<dbReference type="Proteomes" id="UP001162480">
    <property type="component" value="Chromosome 1"/>
</dbReference>
<proteinExistence type="predicted"/>
<reference evidence="2" key="1">
    <citation type="submission" date="2023-08" db="EMBL/GenBank/DDBJ databases">
        <authorList>
            <person name="Alioto T."/>
            <person name="Alioto T."/>
            <person name="Gomez Garrido J."/>
        </authorList>
    </citation>
    <scope>NUCLEOTIDE SEQUENCE</scope>
</reference>
<organism evidence="2 3">
    <name type="scientific">Octopus vulgaris</name>
    <name type="common">Common octopus</name>
    <dbReference type="NCBI Taxonomy" id="6645"/>
    <lineage>
        <taxon>Eukaryota</taxon>
        <taxon>Metazoa</taxon>
        <taxon>Spiralia</taxon>
        <taxon>Lophotrochozoa</taxon>
        <taxon>Mollusca</taxon>
        <taxon>Cephalopoda</taxon>
        <taxon>Coleoidea</taxon>
        <taxon>Octopodiformes</taxon>
        <taxon>Octopoda</taxon>
        <taxon>Incirrata</taxon>
        <taxon>Octopodidae</taxon>
        <taxon>Octopus</taxon>
    </lineage>
</organism>
<feature type="compositionally biased region" description="Low complexity" evidence="1">
    <location>
        <begin position="21"/>
        <end position="30"/>
    </location>
</feature>
<evidence type="ECO:0000256" key="1">
    <source>
        <dbReference type="SAM" id="MobiDB-lite"/>
    </source>
</evidence>
<evidence type="ECO:0000313" key="2">
    <source>
        <dbReference type="EMBL" id="CAI9715679.1"/>
    </source>
</evidence>
<gene>
    <name evidence="2" type="ORF">OCTVUL_1B011151</name>
</gene>
<feature type="region of interest" description="Disordered" evidence="1">
    <location>
        <begin position="1"/>
        <end position="30"/>
    </location>
</feature>
<evidence type="ECO:0000313" key="3">
    <source>
        <dbReference type="Proteomes" id="UP001162480"/>
    </source>
</evidence>
<accession>A0AA36AHK3</accession>
<dbReference type="GO" id="GO:0031083">
    <property type="term" value="C:BLOC-1 complex"/>
    <property type="evidence" value="ECO:0007669"/>
    <property type="project" value="TreeGrafter"/>
</dbReference>
<dbReference type="PANTHER" id="PTHR16230:SF3">
    <property type="entry name" value="BIOGENESIS OF LYSOSOMAL ORGANELLES COMPLEX-1, SUBUNIT 4, CAPPUCCINO"/>
    <property type="match status" value="1"/>
</dbReference>
<name>A0AA36AHK3_OCTVU</name>
<dbReference type="AlphaFoldDB" id="A0AA36AHK3"/>
<dbReference type="EMBL" id="OX597814">
    <property type="protein sequence ID" value="CAI9715679.1"/>
    <property type="molecule type" value="Genomic_DNA"/>
</dbReference>
<evidence type="ECO:0008006" key="4">
    <source>
        <dbReference type="Google" id="ProtNLM"/>
    </source>
</evidence>
<sequence length="181" mass="20026">MSSQTTSSEAEPGGGGGTGGTTTSTTIKETPSTVFTEQLISDYVEYLKVDCSLEKTHFAESIEEMLTKLDEFCGLVDMIRGDTTLCLYKTMPEIEVKASEMQRLFVKIDQLEELVTIVSKNVSLMEEQVNKAEAKMGSFSGIKKMITSLVSPKHSAARNKSQDQYHPPEIFNTSDFFPKQS</sequence>
<keyword evidence="3" id="KW-1185">Reference proteome</keyword>
<feature type="compositionally biased region" description="Polar residues" evidence="1">
    <location>
        <begin position="171"/>
        <end position="181"/>
    </location>
</feature>
<dbReference type="PANTHER" id="PTHR16230">
    <property type="entry name" value="CAPPUCCINO"/>
    <property type="match status" value="1"/>
</dbReference>
<feature type="region of interest" description="Disordered" evidence="1">
    <location>
        <begin position="156"/>
        <end position="181"/>
    </location>
</feature>
<feature type="compositionally biased region" description="Low complexity" evidence="1">
    <location>
        <begin position="1"/>
        <end position="11"/>
    </location>
</feature>
<dbReference type="InterPro" id="IPR024857">
    <property type="entry name" value="Cappuccino"/>
</dbReference>
<protein>
    <recommendedName>
        <fullName evidence="4">Biogenesis of lysosome-related organelles complex 1 subunit 4</fullName>
    </recommendedName>
</protein>